<dbReference type="GO" id="GO:0006355">
    <property type="term" value="P:regulation of DNA-templated transcription"/>
    <property type="evidence" value="ECO:0007669"/>
    <property type="project" value="InterPro"/>
</dbReference>
<dbReference type="Pfam" id="PF00990">
    <property type="entry name" value="GGDEF"/>
    <property type="match status" value="1"/>
</dbReference>
<dbReference type="Proteomes" id="UP000315017">
    <property type="component" value="Chromosome"/>
</dbReference>
<dbReference type="Gene3D" id="1.10.3210.10">
    <property type="entry name" value="Hypothetical protein af1432"/>
    <property type="match status" value="1"/>
</dbReference>
<dbReference type="GO" id="GO:0005886">
    <property type="term" value="C:plasma membrane"/>
    <property type="evidence" value="ECO:0007669"/>
    <property type="project" value="TreeGrafter"/>
</dbReference>
<dbReference type="InterPro" id="IPR000014">
    <property type="entry name" value="PAS"/>
</dbReference>
<dbReference type="Gene3D" id="3.30.70.270">
    <property type="match status" value="1"/>
</dbReference>
<dbReference type="SUPFAM" id="SSF109604">
    <property type="entry name" value="HD-domain/PDEase-like"/>
    <property type="match status" value="1"/>
</dbReference>
<proteinExistence type="predicted"/>
<dbReference type="AlphaFoldDB" id="A0A517YG34"/>
<dbReference type="InterPro" id="IPR050469">
    <property type="entry name" value="Diguanylate_Cyclase"/>
</dbReference>
<dbReference type="PROSITE" id="PS51832">
    <property type="entry name" value="HD_GYP"/>
    <property type="match status" value="1"/>
</dbReference>
<feature type="compositionally biased region" description="Low complexity" evidence="3">
    <location>
        <begin position="1"/>
        <end position="18"/>
    </location>
</feature>
<reference evidence="7 8" key="1">
    <citation type="submission" date="2019-02" db="EMBL/GenBank/DDBJ databases">
        <title>Deep-cultivation of Planctomycetes and their phenomic and genomic characterization uncovers novel biology.</title>
        <authorList>
            <person name="Wiegand S."/>
            <person name="Jogler M."/>
            <person name="Boedeker C."/>
            <person name="Pinto D."/>
            <person name="Vollmers J."/>
            <person name="Rivas-Marin E."/>
            <person name="Kohn T."/>
            <person name="Peeters S.H."/>
            <person name="Heuer A."/>
            <person name="Rast P."/>
            <person name="Oberbeckmann S."/>
            <person name="Bunk B."/>
            <person name="Jeske O."/>
            <person name="Meyerdierks A."/>
            <person name="Storesund J.E."/>
            <person name="Kallscheuer N."/>
            <person name="Luecker S."/>
            <person name="Lage O.M."/>
            <person name="Pohl T."/>
            <person name="Merkel B.J."/>
            <person name="Hornburger P."/>
            <person name="Mueller R.-W."/>
            <person name="Bruemmer F."/>
            <person name="Labrenz M."/>
            <person name="Spormann A.M."/>
            <person name="Op den Camp H."/>
            <person name="Overmann J."/>
            <person name="Amann R."/>
            <person name="Jetten M.S.M."/>
            <person name="Mascher T."/>
            <person name="Medema M.H."/>
            <person name="Devos D.P."/>
            <person name="Kaster A.-K."/>
            <person name="Ovreas L."/>
            <person name="Rohde M."/>
            <person name="Galperin M.Y."/>
            <person name="Jogler C."/>
        </authorList>
    </citation>
    <scope>NUCLEOTIDE SEQUENCE [LARGE SCALE GENOMIC DNA]</scope>
    <source>
        <strain evidence="7 8">ETA_A8</strain>
    </source>
</reference>
<protein>
    <recommendedName>
        <fullName evidence="1">diguanylate cyclase</fullName>
        <ecNumber evidence="1">2.7.7.65</ecNumber>
    </recommendedName>
</protein>
<dbReference type="SUPFAM" id="SSF55785">
    <property type="entry name" value="PYP-like sensor domain (PAS domain)"/>
    <property type="match status" value="1"/>
</dbReference>
<dbReference type="PROSITE" id="PS50887">
    <property type="entry name" value="GGDEF"/>
    <property type="match status" value="1"/>
</dbReference>
<dbReference type="SUPFAM" id="SSF55073">
    <property type="entry name" value="Nucleotide cyclase"/>
    <property type="match status" value="1"/>
</dbReference>
<dbReference type="CDD" id="cd00130">
    <property type="entry name" value="PAS"/>
    <property type="match status" value="1"/>
</dbReference>
<dbReference type="FunFam" id="3.30.70.270:FF:000001">
    <property type="entry name" value="Diguanylate cyclase domain protein"/>
    <property type="match status" value="1"/>
</dbReference>
<accession>A0A517YG34</accession>
<evidence type="ECO:0000259" key="6">
    <source>
        <dbReference type="PROSITE" id="PS51832"/>
    </source>
</evidence>
<dbReference type="RefSeq" id="WP_145092669.1">
    <property type="nucleotide sequence ID" value="NZ_CP036274.1"/>
</dbReference>
<evidence type="ECO:0000313" key="8">
    <source>
        <dbReference type="Proteomes" id="UP000315017"/>
    </source>
</evidence>
<sequence length="745" mass="82838">MEKAYPTSASHSSASPASRDADARLEAVSSLIDQLEPDHSEADSVEQAFENQLVQVRLGLGSSLFSALRAKHAPTAAHSLRVAMGCSSWASLLQLPDQLRDEIELAALLHDIGKIGVPDRILLKPGKLTRDEFLVVEGHRRMGVEILRSCAASPPMLNIVHYAGAWYDGSREGYDLRSEQLPLGARILSIVDAFDAMTSDQVYRRALSRERAVAELFEFAGVQFDPQLVREFCSYLSADLVRLHGGAARRWLKQLHPDHVNTFWQLSQSTGGAASSADHVFQQRLLENMHDAVIFVDSTLRIVLWNRAAERLTGIAASSIEHKHWSPSLLSLRDDRHKLVDEDDCPVIQAIRQSGQTLKRLSITGRNQQVVEVDAHVVPVHGKNGITFGAAVLLHDASSQITLEQRVQCLHERATRDPLTQVANRAEFDRFFTMTVSDHMKRQLPCSLIICDIDHFKKVNDTFGHQAGDEVLVNFAALLRRNCRAGDLVARYGGEEFVMLCSDCDNSSATRKADEIRAELAELPLPALNGRSVTASFGVTELQSGDTTDTMLRRSDRGLYQAKENGRNCVVQLGSGFTGTEEPAAKAWSWFSWFRGETADQLLERTLATAVPLNVVVEKMRGFVSDYHAEVEKIEEGHLLLRINGENSPHMRRNSDRPVAFLIEMWFEEGKLNLGGRTGIADRTIVRVSVRPVRSRDRRQSDVLERARKMLANLKSYLVALEIDRKQVLPPNATAESAAAQVVDS</sequence>
<dbReference type="CDD" id="cd00077">
    <property type="entry name" value="HDc"/>
    <property type="match status" value="1"/>
</dbReference>
<dbReference type="EMBL" id="CP036274">
    <property type="protein sequence ID" value="QDU29195.1"/>
    <property type="molecule type" value="Genomic_DNA"/>
</dbReference>
<evidence type="ECO:0000256" key="3">
    <source>
        <dbReference type="SAM" id="MobiDB-lite"/>
    </source>
</evidence>
<dbReference type="CDD" id="cd01949">
    <property type="entry name" value="GGDEF"/>
    <property type="match status" value="1"/>
</dbReference>
<dbReference type="KEGG" id="aagg:ETAA8_43020"/>
<dbReference type="InterPro" id="IPR037522">
    <property type="entry name" value="HD_GYP_dom"/>
</dbReference>
<dbReference type="InterPro" id="IPR013767">
    <property type="entry name" value="PAS_fold"/>
</dbReference>
<dbReference type="PANTHER" id="PTHR45138:SF9">
    <property type="entry name" value="DIGUANYLATE CYCLASE DGCM-RELATED"/>
    <property type="match status" value="1"/>
</dbReference>
<organism evidence="7 8">
    <name type="scientific">Anatilimnocola aggregata</name>
    <dbReference type="NCBI Taxonomy" id="2528021"/>
    <lineage>
        <taxon>Bacteria</taxon>
        <taxon>Pseudomonadati</taxon>
        <taxon>Planctomycetota</taxon>
        <taxon>Planctomycetia</taxon>
        <taxon>Pirellulales</taxon>
        <taxon>Pirellulaceae</taxon>
        <taxon>Anatilimnocola</taxon>
    </lineage>
</organism>
<evidence type="ECO:0000256" key="1">
    <source>
        <dbReference type="ARBA" id="ARBA00012528"/>
    </source>
</evidence>
<dbReference type="InterPro" id="IPR035965">
    <property type="entry name" value="PAS-like_dom_sf"/>
</dbReference>
<feature type="domain" description="PAS" evidence="4">
    <location>
        <begin position="278"/>
        <end position="320"/>
    </location>
</feature>
<evidence type="ECO:0000313" key="7">
    <source>
        <dbReference type="EMBL" id="QDU29195.1"/>
    </source>
</evidence>
<feature type="region of interest" description="Disordered" evidence="3">
    <location>
        <begin position="1"/>
        <end position="20"/>
    </location>
</feature>
<dbReference type="SMART" id="SM00471">
    <property type="entry name" value="HDc"/>
    <property type="match status" value="1"/>
</dbReference>
<dbReference type="PANTHER" id="PTHR45138">
    <property type="entry name" value="REGULATORY COMPONENTS OF SENSORY TRANSDUCTION SYSTEM"/>
    <property type="match status" value="1"/>
</dbReference>
<name>A0A517YG34_9BACT</name>
<dbReference type="GO" id="GO:0052621">
    <property type="term" value="F:diguanylate cyclase activity"/>
    <property type="evidence" value="ECO:0007669"/>
    <property type="project" value="UniProtKB-EC"/>
</dbReference>
<feature type="domain" description="GGDEF" evidence="5">
    <location>
        <begin position="444"/>
        <end position="575"/>
    </location>
</feature>
<keyword evidence="8" id="KW-1185">Reference proteome</keyword>
<dbReference type="OrthoDB" id="9759601at2"/>
<comment type="catalytic activity">
    <reaction evidence="2">
        <text>2 GTP = 3',3'-c-di-GMP + 2 diphosphate</text>
        <dbReference type="Rhea" id="RHEA:24898"/>
        <dbReference type="ChEBI" id="CHEBI:33019"/>
        <dbReference type="ChEBI" id="CHEBI:37565"/>
        <dbReference type="ChEBI" id="CHEBI:58805"/>
        <dbReference type="EC" id="2.7.7.65"/>
    </reaction>
</comment>
<dbReference type="SMART" id="SM00267">
    <property type="entry name" value="GGDEF"/>
    <property type="match status" value="1"/>
</dbReference>
<dbReference type="InterPro" id="IPR029787">
    <property type="entry name" value="Nucleotide_cyclase"/>
</dbReference>
<dbReference type="EC" id="2.7.7.65" evidence="1"/>
<dbReference type="InterPro" id="IPR000160">
    <property type="entry name" value="GGDEF_dom"/>
</dbReference>
<dbReference type="NCBIfam" id="TIGR00229">
    <property type="entry name" value="sensory_box"/>
    <property type="match status" value="1"/>
</dbReference>
<gene>
    <name evidence="7" type="primary">pleD_4</name>
    <name evidence="7" type="ORF">ETAA8_43020</name>
</gene>
<dbReference type="InterPro" id="IPR043128">
    <property type="entry name" value="Rev_trsase/Diguanyl_cyclase"/>
</dbReference>
<dbReference type="GO" id="GO:0043709">
    <property type="term" value="P:cell adhesion involved in single-species biofilm formation"/>
    <property type="evidence" value="ECO:0007669"/>
    <property type="project" value="TreeGrafter"/>
</dbReference>
<dbReference type="Pfam" id="PF13487">
    <property type="entry name" value="HD_5"/>
    <property type="match status" value="1"/>
</dbReference>
<dbReference type="PROSITE" id="PS50112">
    <property type="entry name" value="PAS"/>
    <property type="match status" value="1"/>
</dbReference>
<feature type="domain" description="HD-GYP" evidence="6">
    <location>
        <begin position="53"/>
        <end position="248"/>
    </location>
</feature>
<dbReference type="Gene3D" id="3.30.450.20">
    <property type="entry name" value="PAS domain"/>
    <property type="match status" value="1"/>
</dbReference>
<dbReference type="GO" id="GO:1902201">
    <property type="term" value="P:negative regulation of bacterial-type flagellum-dependent cell motility"/>
    <property type="evidence" value="ECO:0007669"/>
    <property type="project" value="TreeGrafter"/>
</dbReference>
<dbReference type="SMART" id="SM00091">
    <property type="entry name" value="PAS"/>
    <property type="match status" value="1"/>
</dbReference>
<dbReference type="InterPro" id="IPR003607">
    <property type="entry name" value="HD/PDEase_dom"/>
</dbReference>
<dbReference type="NCBIfam" id="TIGR00254">
    <property type="entry name" value="GGDEF"/>
    <property type="match status" value="1"/>
</dbReference>
<evidence type="ECO:0000259" key="4">
    <source>
        <dbReference type="PROSITE" id="PS50112"/>
    </source>
</evidence>
<dbReference type="Pfam" id="PF00989">
    <property type="entry name" value="PAS"/>
    <property type="match status" value="1"/>
</dbReference>
<evidence type="ECO:0000259" key="5">
    <source>
        <dbReference type="PROSITE" id="PS50887"/>
    </source>
</evidence>
<evidence type="ECO:0000256" key="2">
    <source>
        <dbReference type="ARBA" id="ARBA00034247"/>
    </source>
</evidence>